<dbReference type="CDD" id="cd05930">
    <property type="entry name" value="A_NRPS"/>
    <property type="match status" value="1"/>
</dbReference>
<proteinExistence type="predicted"/>
<dbReference type="GO" id="GO:0003824">
    <property type="term" value="F:catalytic activity"/>
    <property type="evidence" value="ECO:0007669"/>
    <property type="project" value="InterPro"/>
</dbReference>
<dbReference type="Gene3D" id="3.30.559.30">
    <property type="entry name" value="Nonribosomal peptide synthetase, condensation domain"/>
    <property type="match status" value="1"/>
</dbReference>
<dbReference type="STRING" id="2018661.A0A2A2KFM9"/>
<dbReference type="GO" id="GO:0005737">
    <property type="term" value="C:cytoplasm"/>
    <property type="evidence" value="ECO:0007669"/>
    <property type="project" value="TreeGrafter"/>
</dbReference>
<feature type="domain" description="Carrier" evidence="3">
    <location>
        <begin position="119"/>
        <end position="202"/>
    </location>
</feature>
<dbReference type="Gene3D" id="3.30.559.10">
    <property type="entry name" value="Chloramphenicol acetyltransferase-like domain"/>
    <property type="match status" value="2"/>
</dbReference>
<dbReference type="InterPro" id="IPR025110">
    <property type="entry name" value="AMP-bd_C"/>
</dbReference>
<dbReference type="InterPro" id="IPR023213">
    <property type="entry name" value="CAT-like_dom_sf"/>
</dbReference>
<dbReference type="InterPro" id="IPR006162">
    <property type="entry name" value="Ppantetheine_attach_site"/>
</dbReference>
<dbReference type="Pfam" id="PF00550">
    <property type="entry name" value="PP-binding"/>
    <property type="match status" value="1"/>
</dbReference>
<dbReference type="PROSITE" id="PS50075">
    <property type="entry name" value="CARRIER"/>
    <property type="match status" value="1"/>
</dbReference>
<dbReference type="PANTHER" id="PTHR45527">
    <property type="entry name" value="NONRIBOSOMAL PEPTIDE SYNTHETASE"/>
    <property type="match status" value="1"/>
</dbReference>
<dbReference type="SUPFAM" id="SSF47336">
    <property type="entry name" value="ACP-like"/>
    <property type="match status" value="1"/>
</dbReference>
<dbReference type="Gene3D" id="3.30.300.30">
    <property type="match status" value="2"/>
</dbReference>
<dbReference type="Gene3D" id="1.10.1200.10">
    <property type="entry name" value="ACP-like"/>
    <property type="match status" value="1"/>
</dbReference>
<evidence type="ECO:0000313" key="4">
    <source>
        <dbReference type="EMBL" id="PAV72700.1"/>
    </source>
</evidence>
<dbReference type="InterPro" id="IPR000873">
    <property type="entry name" value="AMP-dep_synth/lig_dom"/>
</dbReference>
<evidence type="ECO:0000256" key="2">
    <source>
        <dbReference type="ARBA" id="ARBA00022553"/>
    </source>
</evidence>
<evidence type="ECO:0000313" key="5">
    <source>
        <dbReference type="Proteomes" id="UP000218231"/>
    </source>
</evidence>
<dbReference type="Proteomes" id="UP000218231">
    <property type="component" value="Unassembled WGS sequence"/>
</dbReference>
<dbReference type="InterPro" id="IPR036736">
    <property type="entry name" value="ACP-like_sf"/>
</dbReference>
<sequence>MRGYTCWTPRGGNCRDDQVKIRGVRVELGEIESALGCHENVREAVVLLRDGQLVAWYVAGQVLDPLDLHEHLRKRLPAALLPTAYVAMAAWPLTTNGKLDRRALPAPNREALVRRSHEPPQGDLEQRLAALWAELLEVEQIGRHDHFFELGGHSLLAVRLIERMRQAGLHADAQRITPEMLALTHLDQASIDQIVGTVPGGAANVQEIYPLAPLQEGLLYHHLTDERDPYLQQALFAFDSRAALEAFNQALAGVIELNVLGPGPGEAAVRLREQGLRLDLRQAPMMALSCVEDSTQARWLGLLYFHHLVNDAVSVQVLFAELATLMAGEGHALPVPVAYRNYVALSRDESRQASHECYLRESLAGAEAPPRLAGMAEGPAVMAHVETCVVDLPEALAATLRQSTRQHDVGLGSLMHLAWAQVLGALGGRDEVVFGTVLLGRMMAGEGADRALGMFINSLPLRVSLVERNVAQALAGIHGQLAELLAHEDAPLVLAQRCSGLPAGVALFDSLLNYRHGAAQTASLPGVTLLEASEVHSHALVLTVDEQGDTLRLGVRAPRELGAERVLGHVSCALRVLAEALASEAPVALESLSTLPEDERRYLLEIVNATELALDPGYPHLPALFAAQGATRGLFDGQPTPLVDLDQGAWQAHSDQAPALAELGGGHLAYVMYTSGTTGTPKGVMVEHRGLCNLMRWGSDLCPPQADDALLQRAPFSFDGSVWELFWPLCAGLRLVLARPDGHRDPAYLAQLIEARRVTTVKFVPALLHAFLDTPGVERCTSLRDLFCGGGELTLALAQRVRERLPQHDRPVPVGCPGELHIGGIGVARGYLGLPVLQAERFIPSPFVAGDRLYRTGDLVRYRADGELEFLGRNDFQVKLNGLRIEPGEIEALLASHPALGQAVVLVRDHRLVAYASCRDGHAAPALEALRAYLLALLPAYMVPSAYVLLAELPLSANGKVDRNALPVPGAAASRRWRRSGPKC</sequence>
<protein>
    <recommendedName>
        <fullName evidence="3">Carrier domain-containing protein</fullName>
    </recommendedName>
</protein>
<dbReference type="GO" id="GO:0031177">
    <property type="term" value="F:phosphopantetheine binding"/>
    <property type="evidence" value="ECO:0007669"/>
    <property type="project" value="TreeGrafter"/>
</dbReference>
<keyword evidence="1" id="KW-0596">Phosphopantetheine</keyword>
<reference evidence="4 5" key="1">
    <citation type="journal article" date="2017" name="Curr. Biol.">
        <title>Genome architecture and evolution of a unichromosomal asexual nematode.</title>
        <authorList>
            <person name="Fradin H."/>
            <person name="Zegar C."/>
            <person name="Gutwein M."/>
            <person name="Lucas J."/>
            <person name="Kovtun M."/>
            <person name="Corcoran D."/>
            <person name="Baugh L.R."/>
            <person name="Kiontke K."/>
            <person name="Gunsalus K."/>
            <person name="Fitch D.H."/>
            <person name="Piano F."/>
        </authorList>
    </citation>
    <scope>NUCLEOTIDE SEQUENCE [LARGE SCALE GENOMIC DNA]</scope>
    <source>
        <strain evidence="4">PF1309</strain>
    </source>
</reference>
<dbReference type="SUPFAM" id="SSF52777">
    <property type="entry name" value="CoA-dependent acyltransferases"/>
    <property type="match status" value="2"/>
</dbReference>
<dbReference type="OrthoDB" id="5840142at2759"/>
<dbReference type="AlphaFoldDB" id="A0A2A2KFM9"/>
<dbReference type="Pfam" id="PF13193">
    <property type="entry name" value="AMP-binding_C"/>
    <property type="match status" value="2"/>
</dbReference>
<dbReference type="Gene3D" id="3.40.50.12780">
    <property type="entry name" value="N-terminal domain of ligase-like"/>
    <property type="match status" value="1"/>
</dbReference>
<dbReference type="GO" id="GO:0043041">
    <property type="term" value="P:amino acid activation for nonribosomal peptide biosynthetic process"/>
    <property type="evidence" value="ECO:0007669"/>
    <property type="project" value="TreeGrafter"/>
</dbReference>
<dbReference type="PANTHER" id="PTHR45527:SF1">
    <property type="entry name" value="FATTY ACID SYNTHASE"/>
    <property type="match status" value="1"/>
</dbReference>
<keyword evidence="5" id="KW-1185">Reference proteome</keyword>
<dbReference type="Pfam" id="PF00501">
    <property type="entry name" value="AMP-binding"/>
    <property type="match status" value="1"/>
</dbReference>
<dbReference type="EMBL" id="LIAE01008718">
    <property type="protein sequence ID" value="PAV72700.1"/>
    <property type="molecule type" value="Genomic_DNA"/>
</dbReference>
<dbReference type="PROSITE" id="PS00012">
    <property type="entry name" value="PHOSPHOPANTETHEINE"/>
    <property type="match status" value="1"/>
</dbReference>
<accession>A0A2A2KFM9</accession>
<dbReference type="InterPro" id="IPR042099">
    <property type="entry name" value="ANL_N_sf"/>
</dbReference>
<dbReference type="InterPro" id="IPR001242">
    <property type="entry name" value="Condensation_dom"/>
</dbReference>
<dbReference type="FunFam" id="1.10.1200.10:FF:000005">
    <property type="entry name" value="Nonribosomal peptide synthetase 1"/>
    <property type="match status" value="1"/>
</dbReference>
<dbReference type="InterPro" id="IPR045851">
    <property type="entry name" value="AMP-bd_C_sf"/>
</dbReference>
<evidence type="ECO:0000259" key="3">
    <source>
        <dbReference type="PROSITE" id="PS50075"/>
    </source>
</evidence>
<dbReference type="InterPro" id="IPR020845">
    <property type="entry name" value="AMP-binding_CS"/>
</dbReference>
<dbReference type="InterPro" id="IPR009081">
    <property type="entry name" value="PP-bd_ACP"/>
</dbReference>
<evidence type="ECO:0000256" key="1">
    <source>
        <dbReference type="ARBA" id="ARBA00022450"/>
    </source>
</evidence>
<dbReference type="Pfam" id="PF00668">
    <property type="entry name" value="Condensation"/>
    <property type="match status" value="1"/>
</dbReference>
<dbReference type="PROSITE" id="PS00455">
    <property type="entry name" value="AMP_BINDING"/>
    <property type="match status" value="1"/>
</dbReference>
<dbReference type="Gene3D" id="2.30.38.10">
    <property type="entry name" value="Luciferase, Domain 3"/>
    <property type="match status" value="1"/>
</dbReference>
<organism evidence="4 5">
    <name type="scientific">Diploscapter pachys</name>
    <dbReference type="NCBI Taxonomy" id="2018661"/>
    <lineage>
        <taxon>Eukaryota</taxon>
        <taxon>Metazoa</taxon>
        <taxon>Ecdysozoa</taxon>
        <taxon>Nematoda</taxon>
        <taxon>Chromadorea</taxon>
        <taxon>Rhabditida</taxon>
        <taxon>Rhabditina</taxon>
        <taxon>Rhabditomorpha</taxon>
        <taxon>Rhabditoidea</taxon>
        <taxon>Rhabditidae</taxon>
        <taxon>Diploscapter</taxon>
    </lineage>
</organism>
<gene>
    <name evidence="4" type="ORF">WR25_23878</name>
</gene>
<name>A0A2A2KFM9_9BILA</name>
<dbReference type="SUPFAM" id="SSF56801">
    <property type="entry name" value="Acetyl-CoA synthetase-like"/>
    <property type="match status" value="2"/>
</dbReference>
<keyword evidence="2" id="KW-0597">Phosphoprotein</keyword>
<comment type="caution">
    <text evidence="4">The sequence shown here is derived from an EMBL/GenBank/DDBJ whole genome shotgun (WGS) entry which is preliminary data.</text>
</comment>
<dbReference type="GO" id="GO:0044550">
    <property type="term" value="P:secondary metabolite biosynthetic process"/>
    <property type="evidence" value="ECO:0007669"/>
    <property type="project" value="TreeGrafter"/>
</dbReference>